<name>A0A1G7P1X7_9FLAO</name>
<accession>A0A1G7P1X7</accession>
<evidence type="ECO:0000313" key="2">
    <source>
        <dbReference type="Proteomes" id="UP000199203"/>
    </source>
</evidence>
<dbReference type="EMBL" id="FNBH01000002">
    <property type="protein sequence ID" value="SDF80305.1"/>
    <property type="molecule type" value="Genomic_DNA"/>
</dbReference>
<protein>
    <submittedName>
        <fullName evidence="1">Uncharacterized protein</fullName>
    </submittedName>
</protein>
<dbReference type="Proteomes" id="UP000199203">
    <property type="component" value="Unassembled WGS sequence"/>
</dbReference>
<reference evidence="2" key="1">
    <citation type="submission" date="2016-10" db="EMBL/GenBank/DDBJ databases">
        <authorList>
            <person name="Varghese N."/>
            <person name="Submissions S."/>
        </authorList>
    </citation>
    <scope>NUCLEOTIDE SEQUENCE [LARGE SCALE GENOMIC DNA]</scope>
    <source>
        <strain evidence="2">DSM 19684</strain>
    </source>
</reference>
<dbReference type="OrthoDB" id="884792at2"/>
<dbReference type="AlphaFoldDB" id="A0A1G7P1X7"/>
<proteinExistence type="predicted"/>
<sequence length="176" mass="20198">MKNIFNNNNFPNCIETETEKIIYIKDPDTSGSPCIISNANDFDFQINNPKQKEIVFLKIDSCLFNSQDGRKCDFSINDEKVVCFVEVKKLKDFTNSWKSDSKKDDALDQIIQTIKKIKTNYNLTDMRNVFAIICLKPNVPTHTQIIQTADQVRINNLLSECGCPNLYIGNEITFNN</sequence>
<dbReference type="STRING" id="454006.SAMN05421825_2169"/>
<dbReference type="RefSeq" id="WP_089873450.1">
    <property type="nucleotide sequence ID" value="NZ_FNBH01000002.1"/>
</dbReference>
<gene>
    <name evidence="1" type="ORF">SAMN05421825_2169</name>
</gene>
<evidence type="ECO:0000313" key="1">
    <source>
        <dbReference type="EMBL" id="SDF80305.1"/>
    </source>
</evidence>
<keyword evidence="2" id="KW-1185">Reference proteome</keyword>
<organism evidence="1 2">
    <name type="scientific">Epilithonimonas hungarica</name>
    <dbReference type="NCBI Taxonomy" id="454006"/>
    <lineage>
        <taxon>Bacteria</taxon>
        <taxon>Pseudomonadati</taxon>
        <taxon>Bacteroidota</taxon>
        <taxon>Flavobacteriia</taxon>
        <taxon>Flavobacteriales</taxon>
        <taxon>Weeksellaceae</taxon>
        <taxon>Chryseobacterium group</taxon>
        <taxon>Epilithonimonas</taxon>
    </lineage>
</organism>